<dbReference type="Pfam" id="PF13671">
    <property type="entry name" value="AAA_33"/>
    <property type="match status" value="1"/>
</dbReference>
<gene>
    <name evidence="1" type="ORF">Sya03_54700</name>
</gene>
<protein>
    <recommendedName>
        <fullName evidence="3">Kinase</fullName>
    </recommendedName>
</protein>
<name>A0A8J4DM72_9ACTN</name>
<dbReference type="Gene3D" id="3.40.50.300">
    <property type="entry name" value="P-loop containing nucleotide triphosphate hydrolases"/>
    <property type="match status" value="1"/>
</dbReference>
<proteinExistence type="predicted"/>
<evidence type="ECO:0000313" key="2">
    <source>
        <dbReference type="Proteomes" id="UP000652013"/>
    </source>
</evidence>
<dbReference type="AlphaFoldDB" id="A0A8J4DM72"/>
<comment type="caution">
    <text evidence="1">The sequence shown here is derived from an EMBL/GenBank/DDBJ whole genome shotgun (WGS) entry which is preliminary data.</text>
</comment>
<evidence type="ECO:0000313" key="1">
    <source>
        <dbReference type="EMBL" id="GIJ06118.1"/>
    </source>
</evidence>
<keyword evidence="2" id="KW-1185">Reference proteome</keyword>
<dbReference type="EMBL" id="BOOY01000038">
    <property type="protein sequence ID" value="GIJ06118.1"/>
    <property type="molecule type" value="Genomic_DNA"/>
</dbReference>
<dbReference type="SUPFAM" id="SSF52540">
    <property type="entry name" value="P-loop containing nucleoside triphosphate hydrolases"/>
    <property type="match status" value="1"/>
</dbReference>
<sequence>MPTSGLRGYVLVGGWPAAGKTTLATALAARLRLPCLAKDEIKQALMDALGAPPTVAASRTLGVAAVHATLQAARGCPAAVVDSTWYPYSVPLVRALTGPFVEIRCRVPVELARERYRRRARDDRHLDALRTDDELWGREVAPLGVGPLVDVDTTGPVDLDALAATVRAALADRRAPGAGHTLGT</sequence>
<evidence type="ECO:0008006" key="3">
    <source>
        <dbReference type="Google" id="ProtNLM"/>
    </source>
</evidence>
<organism evidence="1 2">
    <name type="scientific">Spirilliplanes yamanashiensis</name>
    <dbReference type="NCBI Taxonomy" id="42233"/>
    <lineage>
        <taxon>Bacteria</taxon>
        <taxon>Bacillati</taxon>
        <taxon>Actinomycetota</taxon>
        <taxon>Actinomycetes</taxon>
        <taxon>Micromonosporales</taxon>
        <taxon>Micromonosporaceae</taxon>
        <taxon>Spirilliplanes</taxon>
    </lineage>
</organism>
<accession>A0A8J4DM72</accession>
<dbReference type="InterPro" id="IPR027417">
    <property type="entry name" value="P-loop_NTPase"/>
</dbReference>
<reference evidence="1" key="1">
    <citation type="submission" date="2021-01" db="EMBL/GenBank/DDBJ databases">
        <title>Whole genome shotgun sequence of Spirilliplanes yamanashiensis NBRC 15828.</title>
        <authorList>
            <person name="Komaki H."/>
            <person name="Tamura T."/>
        </authorList>
    </citation>
    <scope>NUCLEOTIDE SEQUENCE</scope>
    <source>
        <strain evidence="1">NBRC 15828</strain>
    </source>
</reference>
<dbReference type="Proteomes" id="UP000652013">
    <property type="component" value="Unassembled WGS sequence"/>
</dbReference>